<evidence type="ECO:0000313" key="8">
    <source>
        <dbReference type="Proteomes" id="UP000195514"/>
    </source>
</evidence>
<protein>
    <submittedName>
        <fullName evidence="7">Putative glycosidase</fullName>
        <ecNumber evidence="7">3.2.1.-</ecNumber>
    </submittedName>
</protein>
<gene>
    <name evidence="7" type="ORF">CFX1CAM_1558</name>
</gene>
<evidence type="ECO:0000259" key="6">
    <source>
        <dbReference type="Pfam" id="PF09985"/>
    </source>
</evidence>
<dbReference type="SUPFAM" id="SSF88713">
    <property type="entry name" value="Glycoside hydrolase/deacetylase"/>
    <property type="match status" value="1"/>
</dbReference>
<name>A0A1Y6K4N1_9CHLR</name>
<evidence type="ECO:0000313" key="7">
    <source>
        <dbReference type="EMBL" id="SMX54623.1"/>
    </source>
</evidence>
<keyword evidence="7" id="KW-0326">Glycosidase</keyword>
<dbReference type="InterPro" id="IPR019248">
    <property type="entry name" value="Glucodextran_C"/>
</dbReference>
<dbReference type="Gene3D" id="2.60.40.1190">
    <property type="match status" value="1"/>
</dbReference>
<accession>A0A1Y6K4N1</accession>
<dbReference type="EMBL" id="LT859958">
    <property type="protein sequence ID" value="SMX54623.1"/>
    <property type="molecule type" value="Genomic_DNA"/>
</dbReference>
<dbReference type="Proteomes" id="UP000195514">
    <property type="component" value="Chromosome I"/>
</dbReference>
<dbReference type="RefSeq" id="WP_087862449.1">
    <property type="nucleotide sequence ID" value="NZ_LT859958.1"/>
</dbReference>
<dbReference type="Gene3D" id="3.20.110.10">
    <property type="entry name" value="Glycoside hydrolase 38, N terminal domain"/>
    <property type="match status" value="1"/>
</dbReference>
<dbReference type="InterPro" id="IPR011330">
    <property type="entry name" value="Glyco_hydro/deAcase_b/a-brl"/>
</dbReference>
<dbReference type="EC" id="3.2.1.-" evidence="7"/>
<evidence type="ECO:0000256" key="2">
    <source>
        <dbReference type="ARBA" id="ARBA00023277"/>
    </source>
</evidence>
<evidence type="ECO:0000256" key="1">
    <source>
        <dbReference type="ARBA" id="ARBA00006821"/>
    </source>
</evidence>
<dbReference type="InterPro" id="IPR004300">
    <property type="entry name" value="Glyco_hydro_57_N"/>
</dbReference>
<dbReference type="InterPro" id="IPR052046">
    <property type="entry name" value="GH57_Enzymes"/>
</dbReference>
<feature type="domain" description="Glycoside hydrolase family 57 N-terminal" evidence="5">
    <location>
        <begin position="46"/>
        <end position="474"/>
    </location>
</feature>
<dbReference type="KEGG" id="abat:CFX1CAM_1558"/>
<dbReference type="PANTHER" id="PTHR36306">
    <property type="entry name" value="ALPHA-AMYLASE-RELATED-RELATED"/>
    <property type="match status" value="1"/>
</dbReference>
<keyword evidence="2 3" id="KW-0119">Carbohydrate metabolism</keyword>
<proteinExistence type="inferred from homology"/>
<dbReference type="InterPro" id="IPR027291">
    <property type="entry name" value="Glyco_hydro_38_N_sf"/>
</dbReference>
<feature type="domain" description="Glucodextranase-like C-terminal" evidence="6">
    <location>
        <begin position="771"/>
        <end position="1006"/>
    </location>
</feature>
<dbReference type="PANTHER" id="PTHR36306:SF1">
    <property type="entry name" value="ALPHA-AMYLASE-RELATED"/>
    <property type="match status" value="1"/>
</dbReference>
<dbReference type="AlphaFoldDB" id="A0A1Y6K4N1"/>
<keyword evidence="8" id="KW-1185">Reference proteome</keyword>
<organism evidence="7 8">
    <name type="scientific">Candidatus Brevifilum fermentans</name>
    <dbReference type="NCBI Taxonomy" id="1986204"/>
    <lineage>
        <taxon>Bacteria</taxon>
        <taxon>Bacillati</taxon>
        <taxon>Chloroflexota</taxon>
        <taxon>Anaerolineae</taxon>
        <taxon>Anaerolineales</taxon>
        <taxon>Anaerolineaceae</taxon>
        <taxon>Candidatus Brevifilum</taxon>
    </lineage>
</organism>
<dbReference type="CDD" id="cd10796">
    <property type="entry name" value="GH57N_APU"/>
    <property type="match status" value="1"/>
</dbReference>
<reference evidence="8" key="1">
    <citation type="submission" date="2017-05" db="EMBL/GenBank/DDBJ databases">
        <authorList>
            <person name="Kirkegaard R."/>
            <person name="Mcilroy J S."/>
        </authorList>
    </citation>
    <scope>NUCLEOTIDE SEQUENCE [LARGE SCALE GENOMIC DNA]</scope>
</reference>
<dbReference type="PROSITE" id="PS51257">
    <property type="entry name" value="PROKAR_LIPOPROTEIN"/>
    <property type="match status" value="1"/>
</dbReference>
<dbReference type="SUPFAM" id="SSF49344">
    <property type="entry name" value="CBD9-like"/>
    <property type="match status" value="1"/>
</dbReference>
<dbReference type="Pfam" id="PF03065">
    <property type="entry name" value="Glyco_hydro_57"/>
    <property type="match status" value="1"/>
</dbReference>
<evidence type="ECO:0000256" key="3">
    <source>
        <dbReference type="RuleBase" id="RU361196"/>
    </source>
</evidence>
<keyword evidence="7" id="KW-0378">Hydrolase</keyword>
<evidence type="ECO:0000259" key="5">
    <source>
        <dbReference type="Pfam" id="PF03065"/>
    </source>
</evidence>
<dbReference type="GO" id="GO:0005975">
    <property type="term" value="P:carbohydrate metabolic process"/>
    <property type="evidence" value="ECO:0007669"/>
    <property type="project" value="InterPro"/>
</dbReference>
<dbReference type="Pfam" id="PF09985">
    <property type="entry name" value="Glucodextran_C"/>
    <property type="match status" value="1"/>
</dbReference>
<dbReference type="GO" id="GO:0016798">
    <property type="term" value="F:hydrolase activity, acting on glycosyl bonds"/>
    <property type="evidence" value="ECO:0007669"/>
    <property type="project" value="UniProtKB-KW"/>
</dbReference>
<evidence type="ECO:0000256" key="4">
    <source>
        <dbReference type="SAM" id="MobiDB-lite"/>
    </source>
</evidence>
<sequence>MNKKIKVLYSIFALICLLFSLLSGCKPQPDVTTTLEPDLDVLYVNLTWHQHQPLYYQDENGVFSRPWVRVHATKDYLDMAEKVADYEGLHVSFNYTPSLIRQLNAFADGAKDLYWVLSEKPASTLTEADKRFILERFYDVNWTNIIARYPRYQALLDQRGGTDEESIQVALSAFTEQDFRDLQIWFNLAWFDPVYLAREPLVDLVTKGEGFTEDDKTIVFDEVLKIIRLVLPYHKELQDAGQIEVTTTPYAHPILPLIYDNQLALIGNPGAEMPELPFSYPQDARVHLDLCVDMYMETFDREVRGLWPGEGAVAEEIIPMVAEAGFSFMQTGEPVLAKSLGFDGFTRDSQGLVSEADQLYRPYYVRDQAGNQVAVFFRDWTLSDNIGFVYSGMSGDVGALDLVNRLEAIHAYLQENGFEGPHIVSIILDGENAWEHFPNDGNDFINSLYQRLTESEVLRTVTPSQYLALFPEQRTLEQLFPGAWFSPNYDTWIGESEEATAWDYLARTRKFLVPYESGQVAAHPDALERAFDFMYLAEGSDWFWWFGDDQDSGQDDYFEEAFRALLAGVYTALDAEVPQFVNVPIIQAGPVSATRPFSGSSTPIIDGRNDPGWDTAAFYAVEGSSPVTGFYFTMDEDHFYLRLDVDGAMKDIGVGFYFNVPGGTGGTSAFSRDSGVILGIFANKLVEWNGGEVVNTYEAKESAWQIEKTDAGLAQAGDDILEISFPLEFLGEVAAGDALKLAVVVEPFGDLLPQGGPARVVLPDKGGVAAILQVDDPTGDDNGPGTYTYPQDGVFKDSVFDVTYFEVGTDQENLVLTFKFLGEIENPWGSPIGLSLQTMDVYIDTDPGEGTGARMLLPGRNAALMSGFGWEYAVWAEGWNAQVLQSDPESLVPLPFSEATNAMRIIVDPAQNAVIIRIPLNLLGEGNPEDWAYSAVVMSQEGYPAEGVWRIRDIEPAAAQWRFGGAPQGSKNHTRIIDLVLPVDNEFDQATLLSNFVPSASNPDTLSPDDFAQIPMMKPEN</sequence>
<dbReference type="OrthoDB" id="3902805at2"/>
<comment type="similarity">
    <text evidence="1 3">Belongs to the glycosyl hydrolase 57 family.</text>
</comment>
<dbReference type="CDD" id="cd09626">
    <property type="entry name" value="DOMON_glucodextranase_like"/>
    <property type="match status" value="1"/>
</dbReference>
<feature type="region of interest" description="Disordered" evidence="4">
    <location>
        <begin position="999"/>
        <end position="1021"/>
    </location>
</feature>